<dbReference type="InterPro" id="IPR036051">
    <property type="entry name" value="KRAB_dom_sf"/>
</dbReference>
<dbReference type="Pfam" id="PF01352">
    <property type="entry name" value="KRAB"/>
    <property type="match status" value="1"/>
</dbReference>
<organism evidence="3 4">
    <name type="scientific">Sciurus vulgaris</name>
    <name type="common">Eurasian red squirrel</name>
    <dbReference type="NCBI Taxonomy" id="55149"/>
    <lineage>
        <taxon>Eukaryota</taxon>
        <taxon>Metazoa</taxon>
        <taxon>Chordata</taxon>
        <taxon>Craniata</taxon>
        <taxon>Vertebrata</taxon>
        <taxon>Euteleostomi</taxon>
        <taxon>Mammalia</taxon>
        <taxon>Eutheria</taxon>
        <taxon>Euarchontoglires</taxon>
        <taxon>Glires</taxon>
        <taxon>Rodentia</taxon>
        <taxon>Sciuromorpha</taxon>
        <taxon>Sciuridae</taxon>
        <taxon>Sciurinae</taxon>
        <taxon>Sciurini</taxon>
        <taxon>Sciurus</taxon>
    </lineage>
</organism>
<keyword evidence="4" id="KW-1185">Reference proteome</keyword>
<dbReference type="PROSITE" id="PS50805">
    <property type="entry name" value="KRAB"/>
    <property type="match status" value="1"/>
</dbReference>
<reference evidence="3" key="2">
    <citation type="submission" date="2025-09" db="UniProtKB">
        <authorList>
            <consortium name="Ensembl"/>
        </authorList>
    </citation>
    <scope>IDENTIFICATION</scope>
</reference>
<proteinExistence type="predicted"/>
<evidence type="ECO:0000313" key="4">
    <source>
        <dbReference type="Proteomes" id="UP000694564"/>
    </source>
</evidence>
<dbReference type="SMART" id="SM00349">
    <property type="entry name" value="KRAB"/>
    <property type="match status" value="1"/>
</dbReference>
<protein>
    <recommendedName>
        <fullName evidence="2">KRAB domain-containing protein</fullName>
    </recommendedName>
</protein>
<dbReference type="PANTHER" id="PTHR23232:SF142">
    <property type="entry name" value="GASTRULA ZINC FINGER PROTEIN XLCGF57.1-LIKE-RELATED"/>
    <property type="match status" value="1"/>
</dbReference>
<dbReference type="InterPro" id="IPR001909">
    <property type="entry name" value="KRAB"/>
</dbReference>
<dbReference type="GeneTree" id="ENSGT00940000162949"/>
<feature type="domain" description="KRAB" evidence="2">
    <location>
        <begin position="8"/>
        <end position="81"/>
    </location>
</feature>
<dbReference type="AlphaFoldDB" id="A0A8D2CRY7"/>
<dbReference type="SUPFAM" id="SSF109640">
    <property type="entry name" value="KRAB domain (Kruppel-associated box)"/>
    <property type="match status" value="1"/>
</dbReference>
<dbReference type="Proteomes" id="UP000694564">
    <property type="component" value="Unassembled WGS sequence"/>
</dbReference>
<dbReference type="Gene3D" id="6.10.140.140">
    <property type="match status" value="1"/>
</dbReference>
<sequence>MINKITKSIFLDVAIDFTEEEEEWQLLDTAQQVMYKDVTLENYRNLASLGHQLPKPEVILQLEKGEEPWLPEVPPGGAPPDPHWTQAF</sequence>
<dbReference type="GO" id="GO:0006355">
    <property type="term" value="P:regulation of DNA-templated transcription"/>
    <property type="evidence" value="ECO:0007669"/>
    <property type="project" value="InterPro"/>
</dbReference>
<evidence type="ECO:0000256" key="1">
    <source>
        <dbReference type="SAM" id="MobiDB-lite"/>
    </source>
</evidence>
<reference evidence="3" key="1">
    <citation type="submission" date="2025-08" db="UniProtKB">
        <authorList>
            <consortium name="Ensembl"/>
        </authorList>
    </citation>
    <scope>IDENTIFICATION</scope>
</reference>
<dbReference type="PANTHER" id="PTHR23232">
    <property type="entry name" value="KRAB DOMAIN C2H2 ZINC FINGER"/>
    <property type="match status" value="1"/>
</dbReference>
<name>A0A8D2CRY7_SCIVU</name>
<dbReference type="Ensembl" id="ENSSVLT00005015502.1">
    <property type="protein sequence ID" value="ENSSVLP00005014013.1"/>
    <property type="gene ID" value="ENSSVLG00005011128.1"/>
</dbReference>
<feature type="region of interest" description="Disordered" evidence="1">
    <location>
        <begin position="68"/>
        <end position="88"/>
    </location>
</feature>
<dbReference type="CDD" id="cd07765">
    <property type="entry name" value="KRAB_A-box"/>
    <property type="match status" value="1"/>
</dbReference>
<evidence type="ECO:0000313" key="3">
    <source>
        <dbReference type="Ensembl" id="ENSSVLP00005014013.1"/>
    </source>
</evidence>
<accession>A0A8D2CRY7</accession>
<evidence type="ECO:0000259" key="2">
    <source>
        <dbReference type="PROSITE" id="PS50805"/>
    </source>
</evidence>
<dbReference type="InterPro" id="IPR050169">
    <property type="entry name" value="Krueppel_C2H2_ZnF"/>
</dbReference>
<feature type="compositionally biased region" description="Pro residues" evidence="1">
    <location>
        <begin position="71"/>
        <end position="82"/>
    </location>
</feature>